<feature type="region of interest" description="Disordered" evidence="1">
    <location>
        <begin position="595"/>
        <end position="620"/>
    </location>
</feature>
<dbReference type="PANTHER" id="PTHR10188">
    <property type="entry name" value="L-ASPARAGINASE"/>
    <property type="match status" value="1"/>
</dbReference>
<dbReference type="Gene3D" id="3.60.20.30">
    <property type="entry name" value="(Glycosyl)asparaginase"/>
    <property type="match status" value="1"/>
</dbReference>
<organism evidence="2 3">
    <name type="scientific">Mycena chlorophos</name>
    <name type="common">Agaric fungus</name>
    <name type="synonym">Agaricus chlorophos</name>
    <dbReference type="NCBI Taxonomy" id="658473"/>
    <lineage>
        <taxon>Eukaryota</taxon>
        <taxon>Fungi</taxon>
        <taxon>Dikarya</taxon>
        <taxon>Basidiomycota</taxon>
        <taxon>Agaricomycotina</taxon>
        <taxon>Agaricomycetes</taxon>
        <taxon>Agaricomycetidae</taxon>
        <taxon>Agaricales</taxon>
        <taxon>Marasmiineae</taxon>
        <taxon>Mycenaceae</taxon>
        <taxon>Mycena</taxon>
    </lineage>
</organism>
<dbReference type="PANTHER" id="PTHR10188:SF43">
    <property type="entry name" value="ASPARAGINASE (EUROFUNG)"/>
    <property type="match status" value="1"/>
</dbReference>
<dbReference type="InterPro" id="IPR029055">
    <property type="entry name" value="Ntn_hydrolases_N"/>
</dbReference>
<evidence type="ECO:0000313" key="3">
    <source>
        <dbReference type="Proteomes" id="UP000815677"/>
    </source>
</evidence>
<feature type="region of interest" description="Disordered" evidence="1">
    <location>
        <begin position="151"/>
        <end position="178"/>
    </location>
</feature>
<reference evidence="2" key="1">
    <citation type="submission" date="2014-09" db="EMBL/GenBank/DDBJ databases">
        <title>Genome sequence of the luminous mushroom Mycena chlorophos for searching fungal bioluminescence genes.</title>
        <authorList>
            <person name="Tanaka Y."/>
            <person name="Kasuga D."/>
            <person name="Oba Y."/>
            <person name="Hase S."/>
            <person name="Sato K."/>
            <person name="Oba Y."/>
            <person name="Sakakibara Y."/>
        </authorList>
    </citation>
    <scope>NUCLEOTIDE SEQUENCE</scope>
</reference>
<feature type="region of interest" description="Disordered" evidence="1">
    <location>
        <begin position="243"/>
        <end position="287"/>
    </location>
</feature>
<name>A0ABQ0M361_MYCCL</name>
<dbReference type="EMBL" id="DF849506">
    <property type="protein sequence ID" value="GAT57687.1"/>
    <property type="molecule type" value="Genomic_DNA"/>
</dbReference>
<evidence type="ECO:0008006" key="4">
    <source>
        <dbReference type="Google" id="ProtNLM"/>
    </source>
</evidence>
<gene>
    <name evidence="2" type="ORF">MCHLO_14197</name>
</gene>
<feature type="compositionally biased region" description="Pro residues" evidence="1">
    <location>
        <begin position="259"/>
        <end position="274"/>
    </location>
</feature>
<protein>
    <recommendedName>
        <fullName evidence="4">Asparaginase</fullName>
    </recommendedName>
</protein>
<dbReference type="Proteomes" id="UP000815677">
    <property type="component" value="Unassembled WGS sequence"/>
</dbReference>
<sequence>MSALDRLYNNVHAISTATASTSRPRPFTNAILSAPLADLIRDTDPSEDGLFTSNLKRVEFHGPAPRRKQDPEIYAEAALTYIQQYNNIRPMPRAYARVSAILDQLDATRESIRSLTETLEQVQPSELKPLADKEEQRVAELQATLADLRKRKERQSVRAKPATALTAPRPPTTPVKSVSNLDEEFHTPAAAARTMRFTDNLLMDEHEDLVDISVSSPVMPLRTQRPVTPPDESVMEPEVELAADQTTSTVQEDDTITLPRPPPSVAPSPPPESPVKPVASETPKKGKVRVNSEVERLAAKIWSTVGDLIMPGHQYDTSGSGTGKKPPHAKETIAHLKSVAALIPAPPSPSTTISSITAPGSTAPTPQQIMTAHMLLALLESGPPAYSLPLNKVRELLSAKASTAGGAGIFVGGQNTTRVLYASSPSTMTLLVVHGGAGTMSRAGSTPEQRANYRAAIRKALLAGNAVLSAGGEAMDATAAAVRVFEDNPLFNAGKGAVFNVAGKNELEASLMLSKPPASHPHIPTSRRGVGMTLLTHVRNPSSLARALYLAPDVLPHTFISGATAESLASSLGEELVPESYFFTRARWIEHRRGLGLPEGDEKDPEKADDDETEDFPPLDLLPTGTVGAVALDSYGCIASMTSTGGRTNKLVGRIGDTPHMGSGFWAEQWNATSWVHKVLGKMWGTPSQHAVGVSGTGDGDYFIRFNTAATIAHRVRYLGESLANLRPICVVQPRNTLQMGGLAILGIEELAENGGIGGVIALDNHRNAVFALNCPGMYRGVIHEDGIPKTAIFDDDVLE</sequence>
<evidence type="ECO:0000256" key="1">
    <source>
        <dbReference type="SAM" id="MobiDB-lite"/>
    </source>
</evidence>
<evidence type="ECO:0000313" key="2">
    <source>
        <dbReference type="EMBL" id="GAT57687.1"/>
    </source>
</evidence>
<feature type="compositionally biased region" description="Acidic residues" evidence="1">
    <location>
        <begin position="599"/>
        <end position="617"/>
    </location>
</feature>
<keyword evidence="3" id="KW-1185">Reference proteome</keyword>
<dbReference type="Pfam" id="PF01112">
    <property type="entry name" value="Asparaginase_2"/>
    <property type="match status" value="2"/>
</dbReference>
<proteinExistence type="predicted"/>
<dbReference type="SUPFAM" id="SSF56235">
    <property type="entry name" value="N-terminal nucleophile aminohydrolases (Ntn hydrolases)"/>
    <property type="match status" value="1"/>
</dbReference>
<accession>A0ABQ0M361</accession>
<dbReference type="InterPro" id="IPR000246">
    <property type="entry name" value="Peptidase_T2"/>
</dbReference>
<dbReference type="CDD" id="cd04701">
    <property type="entry name" value="Asparaginase_2"/>
    <property type="match status" value="1"/>
</dbReference>